<keyword evidence="7" id="KW-0624">Polysaccharide degradation</keyword>
<feature type="chain" id="PRO_5013057162" description="chitinase" evidence="11">
    <location>
        <begin position="25"/>
        <end position="431"/>
    </location>
</feature>
<dbReference type="InterPro" id="IPR045321">
    <property type="entry name" value="Cts1-like"/>
</dbReference>
<dbReference type="InterPro" id="IPR001579">
    <property type="entry name" value="Glyco_hydro_18_chit_AS"/>
</dbReference>
<feature type="region of interest" description="Disordered" evidence="10">
    <location>
        <begin position="341"/>
        <end position="371"/>
    </location>
</feature>
<dbReference type="PANTHER" id="PTHR45708:SF49">
    <property type="entry name" value="ENDOCHITINASE"/>
    <property type="match status" value="1"/>
</dbReference>
<proteinExistence type="inferred from homology"/>
<keyword evidence="5" id="KW-0119">Carbohydrate metabolism</keyword>
<dbReference type="PROSITE" id="PS51910">
    <property type="entry name" value="GH18_2"/>
    <property type="match status" value="1"/>
</dbReference>
<evidence type="ECO:0000256" key="7">
    <source>
        <dbReference type="ARBA" id="ARBA00023326"/>
    </source>
</evidence>
<evidence type="ECO:0000256" key="11">
    <source>
        <dbReference type="SAM" id="SignalP"/>
    </source>
</evidence>
<dbReference type="PROSITE" id="PS01095">
    <property type="entry name" value="GH18_1"/>
    <property type="match status" value="1"/>
</dbReference>
<sequence>MIARTLEFFGVASLMLASAVSVNAFNANCNSNYVNYWGQNSYGAAGGAQTNWQKPLASYCQDSTEDILVLAFLNVFNPGGTPQVDFSNQCSPSSVFPGTQLEHCPQIGADIKTCQAAGKKILLSLGGASGTYGFSSDAQGTAFADEIWNLFGGGSSSTRPFDNAVVDGFDLDIEGGGSTGYAAMVTQLRNHFASDKSKTYYISGAPQCPYPDAYMQPVLNAVPFDFVFVQFYNNYCSATSSSFNFATWDNWAKTVSPNPNVKIFLGLPGSTTAAGSGYVPYSQLTGIITNTRNSYSSFGGVMFWDASQTWTNTDGGPTYAQAVSSFLKKGGSCSIGGTTTTTTTTSKTSTTTSPTTTTTSKTTTTITTTTSQPSSTGIPPCTAANQGFYYCVASGTSQSYQICNNGAYVSGACGPGTVCKTSGSSIVCDYP</sequence>
<feature type="domain" description="GH18" evidence="12">
    <location>
        <begin position="31"/>
        <end position="330"/>
    </location>
</feature>
<feature type="signal peptide" evidence="11">
    <location>
        <begin position="1"/>
        <end position="24"/>
    </location>
</feature>
<organism evidence="13 14">
    <name type="scientific">Bifiguratus adelaidae</name>
    <dbReference type="NCBI Taxonomy" id="1938954"/>
    <lineage>
        <taxon>Eukaryota</taxon>
        <taxon>Fungi</taxon>
        <taxon>Fungi incertae sedis</taxon>
        <taxon>Mucoromycota</taxon>
        <taxon>Mucoromycotina</taxon>
        <taxon>Endogonomycetes</taxon>
        <taxon>Endogonales</taxon>
        <taxon>Endogonales incertae sedis</taxon>
        <taxon>Bifiguratus</taxon>
    </lineage>
</organism>
<evidence type="ECO:0000256" key="2">
    <source>
        <dbReference type="ARBA" id="ARBA00012729"/>
    </source>
</evidence>
<dbReference type="EMBL" id="MVBO01000072">
    <property type="protein sequence ID" value="OZJ03709.1"/>
    <property type="molecule type" value="Genomic_DNA"/>
</dbReference>
<dbReference type="AlphaFoldDB" id="A0A261XZB4"/>
<reference evidence="13 14" key="1">
    <citation type="journal article" date="2017" name="Mycologia">
        <title>Bifiguratus adelaidae, gen. et sp. nov., a new member of Mucoromycotina in endophytic and soil-dwelling habitats.</title>
        <authorList>
            <person name="Torres-Cruz T.J."/>
            <person name="Billingsley Tobias T.L."/>
            <person name="Almatruk M."/>
            <person name="Hesse C."/>
            <person name="Kuske C.R."/>
            <person name="Desiro A."/>
            <person name="Benucci G.M."/>
            <person name="Bonito G."/>
            <person name="Stajich J.E."/>
            <person name="Dunlap C."/>
            <person name="Arnold A.E."/>
            <person name="Porras-Alfaro A."/>
        </authorList>
    </citation>
    <scope>NUCLEOTIDE SEQUENCE [LARGE SCALE GENOMIC DNA]</scope>
    <source>
        <strain evidence="13 14">AZ0501</strain>
    </source>
</reference>
<accession>A0A261XZB4</accession>
<dbReference type="GO" id="GO:0008843">
    <property type="term" value="F:endochitinase activity"/>
    <property type="evidence" value="ECO:0007669"/>
    <property type="project" value="UniProtKB-EC"/>
</dbReference>
<name>A0A261XZB4_9FUNG</name>
<evidence type="ECO:0000256" key="1">
    <source>
        <dbReference type="ARBA" id="ARBA00000822"/>
    </source>
</evidence>
<dbReference type="InterPro" id="IPR001223">
    <property type="entry name" value="Glyco_hydro18_cat"/>
</dbReference>
<dbReference type="InterPro" id="IPR017853">
    <property type="entry name" value="GH"/>
</dbReference>
<evidence type="ECO:0000313" key="14">
    <source>
        <dbReference type="Proteomes" id="UP000242875"/>
    </source>
</evidence>
<dbReference type="GO" id="GO:0000272">
    <property type="term" value="P:polysaccharide catabolic process"/>
    <property type="evidence" value="ECO:0007669"/>
    <property type="project" value="UniProtKB-KW"/>
</dbReference>
<dbReference type="GO" id="GO:0006032">
    <property type="term" value="P:chitin catabolic process"/>
    <property type="evidence" value="ECO:0007669"/>
    <property type="project" value="UniProtKB-KW"/>
</dbReference>
<keyword evidence="14" id="KW-1185">Reference proteome</keyword>
<keyword evidence="3 8" id="KW-0378">Hydrolase</keyword>
<evidence type="ECO:0000256" key="8">
    <source>
        <dbReference type="RuleBase" id="RU000489"/>
    </source>
</evidence>
<dbReference type="CDD" id="cd02877">
    <property type="entry name" value="GH18_hevamine_XipI_class_III"/>
    <property type="match status" value="1"/>
</dbReference>
<evidence type="ECO:0000256" key="6">
    <source>
        <dbReference type="ARBA" id="ARBA00023295"/>
    </source>
</evidence>
<dbReference type="Pfam" id="PF00704">
    <property type="entry name" value="Glyco_hydro_18"/>
    <property type="match status" value="1"/>
</dbReference>
<dbReference type="EC" id="3.2.1.14" evidence="2"/>
<keyword evidence="11" id="KW-0732">Signal</keyword>
<gene>
    <name evidence="13" type="ORF">BZG36_03309</name>
</gene>
<dbReference type="Proteomes" id="UP000242875">
    <property type="component" value="Unassembled WGS sequence"/>
</dbReference>
<dbReference type="GO" id="GO:0005576">
    <property type="term" value="C:extracellular region"/>
    <property type="evidence" value="ECO:0007669"/>
    <property type="project" value="TreeGrafter"/>
</dbReference>
<dbReference type="OrthoDB" id="6020543at2759"/>
<comment type="similarity">
    <text evidence="9">Belongs to the glycosyl hydrolase 18 family.</text>
</comment>
<dbReference type="InterPro" id="IPR050542">
    <property type="entry name" value="Glycosyl_Hydrlase18_Chitinase"/>
</dbReference>
<evidence type="ECO:0000313" key="13">
    <source>
        <dbReference type="EMBL" id="OZJ03709.1"/>
    </source>
</evidence>
<comment type="catalytic activity">
    <reaction evidence="1">
        <text>Random endo-hydrolysis of N-acetyl-beta-D-glucosaminide (1-&gt;4)-beta-linkages in chitin and chitodextrins.</text>
        <dbReference type="EC" id="3.2.1.14"/>
    </reaction>
</comment>
<evidence type="ECO:0000256" key="10">
    <source>
        <dbReference type="SAM" id="MobiDB-lite"/>
    </source>
</evidence>
<dbReference type="PANTHER" id="PTHR45708">
    <property type="entry name" value="ENDOCHITINASE"/>
    <property type="match status" value="1"/>
</dbReference>
<dbReference type="SUPFAM" id="SSF51445">
    <property type="entry name" value="(Trans)glycosidases"/>
    <property type="match status" value="1"/>
</dbReference>
<dbReference type="Gene3D" id="3.20.20.80">
    <property type="entry name" value="Glycosidases"/>
    <property type="match status" value="1"/>
</dbReference>
<protein>
    <recommendedName>
        <fullName evidence="2">chitinase</fullName>
        <ecNumber evidence="2">3.2.1.14</ecNumber>
    </recommendedName>
</protein>
<evidence type="ECO:0000256" key="5">
    <source>
        <dbReference type="ARBA" id="ARBA00023277"/>
    </source>
</evidence>
<keyword evidence="6 8" id="KW-0326">Glycosidase</keyword>
<keyword evidence="4" id="KW-0146">Chitin degradation</keyword>
<evidence type="ECO:0000256" key="3">
    <source>
        <dbReference type="ARBA" id="ARBA00022801"/>
    </source>
</evidence>
<evidence type="ECO:0000259" key="12">
    <source>
        <dbReference type="PROSITE" id="PS51910"/>
    </source>
</evidence>
<evidence type="ECO:0000256" key="4">
    <source>
        <dbReference type="ARBA" id="ARBA00023024"/>
    </source>
</evidence>
<evidence type="ECO:0000256" key="9">
    <source>
        <dbReference type="RuleBase" id="RU004453"/>
    </source>
</evidence>
<comment type="caution">
    <text evidence="13">The sequence shown here is derived from an EMBL/GenBank/DDBJ whole genome shotgun (WGS) entry which is preliminary data.</text>
</comment>